<sequence length="567" mass="63202">MSTFSHSPSNWKLSILVLYPSIITRKNEQGAEEISDSLSPQELRERFVLHSTVQLFGDTSRPPVIQTHVPVLSTPALFSTLPSDSFIASFSSLPCIPGDVAEDGVDEKFAGFVEAASSLGCVKSIEGRENWRVEQVGEFKVVVRGGGWGGDLRSLVPEELHEIMENWVAGGGKDRLVRKREEVRKNEWVRDVLERRRSSASEVSLASMQSLMSTGSGGSGGSGEKQEEEVRKVQKSLKTTDLETVGRLEEEYPVKLKELEELQNESPVRKVRMRLAERVEEVFRAYGANEGRGKGGIGTSELLKLIKVVGCVVYVDGAVASVPDGSEAMWDARYKSYAELFFKDGWGKEGRFEGFVTTDGEKEWEEGGREDERVRRILIKPTKENIAGLKVEGKEGGRGGTVVCCRGYSEQGGRYDCMFLLNHGDDEERDLKEVFERVAVLGKARGGRNSSNASKLQGRGAKREKEGWGVWYRNTDEEIDVRLGDPIEWYIEVGGVPGIFRDRLDEDGELFFCSPLSPPEGSSFPAKWVALRKWRNRSVVWGGDGNWEEARAKWELCKRDVFGGVVI</sequence>
<protein>
    <submittedName>
        <fullName evidence="2">Uncharacterized protein</fullName>
    </submittedName>
</protein>
<feature type="region of interest" description="Disordered" evidence="1">
    <location>
        <begin position="211"/>
        <end position="235"/>
    </location>
</feature>
<comment type="caution">
    <text evidence="2">The sequence shown here is derived from an EMBL/GenBank/DDBJ whole genome shotgun (WGS) entry which is preliminary data.</text>
</comment>
<evidence type="ECO:0000313" key="2">
    <source>
        <dbReference type="EMBL" id="GMH63376.1"/>
    </source>
</evidence>
<reference evidence="2" key="1">
    <citation type="submission" date="2022-07" db="EMBL/GenBank/DDBJ databases">
        <title>Genome analysis of Parmales, a sister group of diatoms, reveals the evolutionary specialization of diatoms from phago-mixotrophs to photoautotrophs.</title>
        <authorList>
            <person name="Ban H."/>
            <person name="Sato S."/>
            <person name="Yoshikawa S."/>
            <person name="Kazumasa Y."/>
            <person name="Nakamura Y."/>
            <person name="Ichinomiya M."/>
            <person name="Saitoh K."/>
            <person name="Sato N."/>
            <person name="Blanc-Mathieu R."/>
            <person name="Endo H."/>
            <person name="Kuwata A."/>
            <person name="Ogata H."/>
        </authorList>
    </citation>
    <scope>NUCLEOTIDE SEQUENCE</scope>
</reference>
<dbReference type="AlphaFoldDB" id="A0A9W7A3G0"/>
<feature type="compositionally biased region" description="Basic and acidic residues" evidence="1">
    <location>
        <begin position="224"/>
        <end position="235"/>
    </location>
</feature>
<dbReference type="Proteomes" id="UP001165082">
    <property type="component" value="Unassembled WGS sequence"/>
</dbReference>
<dbReference type="OrthoDB" id="10352197at2759"/>
<proteinExistence type="predicted"/>
<organism evidence="2 3">
    <name type="scientific">Triparma retinervis</name>
    <dbReference type="NCBI Taxonomy" id="2557542"/>
    <lineage>
        <taxon>Eukaryota</taxon>
        <taxon>Sar</taxon>
        <taxon>Stramenopiles</taxon>
        <taxon>Ochrophyta</taxon>
        <taxon>Bolidophyceae</taxon>
        <taxon>Parmales</taxon>
        <taxon>Triparmaceae</taxon>
        <taxon>Triparma</taxon>
    </lineage>
</organism>
<evidence type="ECO:0000313" key="3">
    <source>
        <dbReference type="Proteomes" id="UP001165082"/>
    </source>
</evidence>
<dbReference type="EMBL" id="BRXZ01001135">
    <property type="protein sequence ID" value="GMH63376.1"/>
    <property type="molecule type" value="Genomic_DNA"/>
</dbReference>
<keyword evidence="3" id="KW-1185">Reference proteome</keyword>
<name>A0A9W7A3G0_9STRA</name>
<accession>A0A9W7A3G0</accession>
<evidence type="ECO:0000256" key="1">
    <source>
        <dbReference type="SAM" id="MobiDB-lite"/>
    </source>
</evidence>
<gene>
    <name evidence="2" type="ORF">TrRE_jg8280</name>
</gene>